<evidence type="ECO:0000313" key="4">
    <source>
        <dbReference type="Proteomes" id="UP000624709"/>
    </source>
</evidence>
<keyword evidence="2" id="KW-0812">Transmembrane</keyword>
<feature type="compositionally biased region" description="Polar residues" evidence="1">
    <location>
        <begin position="37"/>
        <end position="46"/>
    </location>
</feature>
<organism evidence="3 4">
    <name type="scientific">Actinoplanes palleronii</name>
    <dbReference type="NCBI Taxonomy" id="113570"/>
    <lineage>
        <taxon>Bacteria</taxon>
        <taxon>Bacillati</taxon>
        <taxon>Actinomycetota</taxon>
        <taxon>Actinomycetes</taxon>
        <taxon>Micromonosporales</taxon>
        <taxon>Micromonosporaceae</taxon>
        <taxon>Actinoplanes</taxon>
    </lineage>
</organism>
<evidence type="ECO:0000256" key="2">
    <source>
        <dbReference type="SAM" id="Phobius"/>
    </source>
</evidence>
<name>A0ABQ4B1X6_9ACTN</name>
<keyword evidence="2" id="KW-0472">Membrane</keyword>
<gene>
    <name evidence="3" type="ORF">Apa02nite_006040</name>
</gene>
<protein>
    <recommendedName>
        <fullName evidence="5">Ig-like domain-containing protein</fullName>
    </recommendedName>
</protein>
<feature type="region of interest" description="Disordered" evidence="1">
    <location>
        <begin position="1"/>
        <end position="71"/>
    </location>
</feature>
<keyword evidence="2" id="KW-1133">Transmembrane helix</keyword>
<keyword evidence="4" id="KW-1185">Reference proteome</keyword>
<feature type="transmembrane region" description="Helical" evidence="2">
    <location>
        <begin position="112"/>
        <end position="133"/>
    </location>
</feature>
<dbReference type="Proteomes" id="UP000624709">
    <property type="component" value="Unassembled WGS sequence"/>
</dbReference>
<evidence type="ECO:0008006" key="5">
    <source>
        <dbReference type="Google" id="ProtNLM"/>
    </source>
</evidence>
<evidence type="ECO:0000313" key="3">
    <source>
        <dbReference type="EMBL" id="GIE64496.1"/>
    </source>
</evidence>
<reference evidence="3 4" key="1">
    <citation type="submission" date="2021-01" db="EMBL/GenBank/DDBJ databases">
        <title>Whole genome shotgun sequence of Actinoplanes palleronii NBRC 14916.</title>
        <authorList>
            <person name="Komaki H."/>
            <person name="Tamura T."/>
        </authorList>
    </citation>
    <scope>NUCLEOTIDE SEQUENCE [LARGE SCALE GENOMIC DNA]</scope>
    <source>
        <strain evidence="3 4">NBRC 14916</strain>
    </source>
</reference>
<feature type="compositionally biased region" description="Basic and acidic residues" evidence="1">
    <location>
        <begin position="1"/>
        <end position="13"/>
    </location>
</feature>
<dbReference type="RefSeq" id="WP_203823712.1">
    <property type="nucleotide sequence ID" value="NZ_BAAATY010000001.1"/>
</dbReference>
<sequence length="242" mass="25925">MTRPDGPFDDRTPPVDPWATVDRPVPTVYLGDPDATASFSGSNRTTRLPAPDPGPQVSPSASTVHLPADDNPTVRAAGELRFGPGVPVAAQPTPAWPAAAPATRSRPVWRRLVSVLSSLLTLALVVVAGFYLWQRLRPLEVESVTVAVPRPAGTRCNVTVDVVATVHTNGRSGVLRYQWFRTDAEPGTMLTEQIGTGQRTATLTLHWTFDGTGKTTETATLNLIEPSPIQAGTKVAYNCRRG</sequence>
<proteinExistence type="predicted"/>
<accession>A0ABQ4B1X6</accession>
<comment type="caution">
    <text evidence="3">The sequence shown here is derived from an EMBL/GenBank/DDBJ whole genome shotgun (WGS) entry which is preliminary data.</text>
</comment>
<dbReference type="EMBL" id="BOMS01000009">
    <property type="protein sequence ID" value="GIE64496.1"/>
    <property type="molecule type" value="Genomic_DNA"/>
</dbReference>
<evidence type="ECO:0000256" key="1">
    <source>
        <dbReference type="SAM" id="MobiDB-lite"/>
    </source>
</evidence>